<reference evidence="1 2" key="1">
    <citation type="submission" date="2020-02" db="EMBL/GenBank/DDBJ databases">
        <title>Draft genome sequence of two Spirosoma agri KCTC 52727 and Spirosoma terrae KCTC 52035.</title>
        <authorList>
            <person name="Rojas J."/>
            <person name="Ambika Manirajan B."/>
            <person name="Ratering S."/>
            <person name="Suarez C."/>
            <person name="Schnell S."/>
        </authorList>
    </citation>
    <scope>NUCLEOTIDE SEQUENCE [LARGE SCALE GENOMIC DNA]</scope>
    <source>
        <strain evidence="1 2">KCTC 52727</strain>
    </source>
</reference>
<proteinExistence type="predicted"/>
<name>A0A6M0IGW7_9BACT</name>
<dbReference type="Proteomes" id="UP000477386">
    <property type="component" value="Unassembled WGS sequence"/>
</dbReference>
<organism evidence="1 2">
    <name type="scientific">Spirosoma agri</name>
    <dbReference type="NCBI Taxonomy" id="1987381"/>
    <lineage>
        <taxon>Bacteria</taxon>
        <taxon>Pseudomonadati</taxon>
        <taxon>Bacteroidota</taxon>
        <taxon>Cytophagia</taxon>
        <taxon>Cytophagales</taxon>
        <taxon>Cytophagaceae</taxon>
        <taxon>Spirosoma</taxon>
    </lineage>
</organism>
<comment type="caution">
    <text evidence="1">The sequence shown here is derived from an EMBL/GenBank/DDBJ whole genome shotgun (WGS) entry which is preliminary data.</text>
</comment>
<dbReference type="EMBL" id="JAAGNZ010000001">
    <property type="protein sequence ID" value="NEU66935.1"/>
    <property type="molecule type" value="Genomic_DNA"/>
</dbReference>
<gene>
    <name evidence="1" type="ORF">GK091_08590</name>
</gene>
<evidence type="ECO:0000313" key="1">
    <source>
        <dbReference type="EMBL" id="NEU66935.1"/>
    </source>
</evidence>
<dbReference type="AlphaFoldDB" id="A0A6M0IGW7"/>
<evidence type="ECO:0000313" key="2">
    <source>
        <dbReference type="Proteomes" id="UP000477386"/>
    </source>
</evidence>
<accession>A0A6M0IGW7</accession>
<keyword evidence="2" id="KW-1185">Reference proteome</keyword>
<sequence length="157" mass="17932">MNLLAIPELTRHLSHRVQYEMIRSGEWQPREEELTPALLAQLANLPAQYRNVRPVLRRLESLTTDEAKACFRLAFRREPSAGFHYTAHDGTLTVYDNTLRLVVDQVNPKGERWRDLVTDAPVSEPVPFRLFAVIEYLESLAIDLRGLLKDGRAVAAP</sequence>
<protein>
    <submittedName>
        <fullName evidence="1">Uncharacterized protein</fullName>
    </submittedName>
</protein>
<dbReference type="RefSeq" id="WP_164036328.1">
    <property type="nucleotide sequence ID" value="NZ_JAAGNZ010000001.1"/>
</dbReference>